<dbReference type="AlphaFoldDB" id="A0AAV1IXT1"/>
<gene>
    <name evidence="2" type="ORF">LNINA_LOCUS1676</name>
</gene>
<dbReference type="Pfam" id="PF16013">
    <property type="entry name" value="DUF4781"/>
    <property type="match status" value="1"/>
</dbReference>
<organism evidence="2 3">
    <name type="scientific">Leptosia nina</name>
    <dbReference type="NCBI Taxonomy" id="320188"/>
    <lineage>
        <taxon>Eukaryota</taxon>
        <taxon>Metazoa</taxon>
        <taxon>Ecdysozoa</taxon>
        <taxon>Arthropoda</taxon>
        <taxon>Hexapoda</taxon>
        <taxon>Insecta</taxon>
        <taxon>Pterygota</taxon>
        <taxon>Neoptera</taxon>
        <taxon>Endopterygota</taxon>
        <taxon>Lepidoptera</taxon>
        <taxon>Glossata</taxon>
        <taxon>Ditrysia</taxon>
        <taxon>Papilionoidea</taxon>
        <taxon>Pieridae</taxon>
        <taxon>Pierinae</taxon>
        <taxon>Leptosia</taxon>
    </lineage>
</organism>
<comment type="caution">
    <text evidence="2">The sequence shown here is derived from an EMBL/GenBank/DDBJ whole genome shotgun (WGS) entry which is preliminary data.</text>
</comment>
<dbReference type="Proteomes" id="UP001497472">
    <property type="component" value="Unassembled WGS sequence"/>
</dbReference>
<evidence type="ECO:0000313" key="2">
    <source>
        <dbReference type="EMBL" id="CAK1541717.1"/>
    </source>
</evidence>
<keyword evidence="3" id="KW-1185">Reference proteome</keyword>
<dbReference type="PANTHER" id="PTHR21115">
    <property type="entry name" value="GH06117P-RELATED"/>
    <property type="match status" value="1"/>
</dbReference>
<evidence type="ECO:0000259" key="1">
    <source>
        <dbReference type="Pfam" id="PF16013"/>
    </source>
</evidence>
<sequence>MDVDEANWVQKAHENIDKYLHRGGGSNGNEPQLLEGTNLQNTIGIAMGLPLLNPAVWSHDEIEQASRGELVFFDGKSLEAINVIVNGIRECCNGDGKMYVTVIPIELYYKNKLYEVPVFKVQRYHHSEIYYVDNIGRYYNSFGDWRDNNKLPPCKMVFPQNLELKSDGQGDAIVTPPYHTPADETSTKVLADVDIAAGVVGIGSAIALMVVSGPFAPFIAAAGIATAIWGTGRAVKELVDRGEHGQSIDPFTDSTARLLWLGIAASVAGFGAMGATMRLSAVAARGIQISTALKILTNVVNATSVALNSAAIINNTIYLIGHLKNMSIGEILLNVALIAFWTKGTFAFKRSSVIIKEVQDQAFTHISEELPPGSRSDFAELRSRVQTMLNIDEIELLQLFNSAAKSGISIRECAEFLINGMRYYDVIETLSPEQIETLSSLRNFVKDDIKILTGLERVSSTTGADREETFKLVLSMWETYSKSNRANVDDVHFIPGHLVIGHAPPIEITTIPKLSPPLMRFVGEHLSKIDTDAIHEWSITDLVKLQDRGLFTECPVTGIGRGFATVTLNDQLKISVRKLQTLSDEDCSTMLKMVSELRAENITASSKIPSNVIKFCVTKNRLRFEIQRKESVEWAAKSVARYENLLNIVKSDLLSHEQDRLYTFRTEASMNKADVVIKKSKYQPAYMDNMMAFVSEMEPRNVSEMVAYSEFVMSYVVETAAQIEKGIQEGTITYPTDGKKSDWIRFKAKETVFENTGPLREKLNEMFSLVDDNDMVGLVKVAKGMDDFNLAFVIRANRLRFGGRVSAAYHIYKHGTDPPSAYIDQANATIRSNTYTVSMGQEGDTRIIIFNDENGGNSVVLEKDGRGLLCSFRAGGRK</sequence>
<feature type="domain" description="DUF4781" evidence="1">
    <location>
        <begin position="116"/>
        <end position="381"/>
    </location>
</feature>
<proteinExistence type="predicted"/>
<name>A0AAV1IXT1_9NEOP</name>
<dbReference type="InterPro" id="IPR031962">
    <property type="entry name" value="DUF4781"/>
</dbReference>
<evidence type="ECO:0000313" key="3">
    <source>
        <dbReference type="Proteomes" id="UP001497472"/>
    </source>
</evidence>
<dbReference type="PANTHER" id="PTHR21115:SF0">
    <property type="entry name" value="GH06117P-RELATED"/>
    <property type="match status" value="1"/>
</dbReference>
<accession>A0AAV1IXT1</accession>
<dbReference type="EMBL" id="CAVLEF010000002">
    <property type="protein sequence ID" value="CAK1541717.1"/>
    <property type="molecule type" value="Genomic_DNA"/>
</dbReference>
<protein>
    <recommendedName>
        <fullName evidence="1">DUF4781 domain-containing protein</fullName>
    </recommendedName>
</protein>
<reference evidence="2 3" key="1">
    <citation type="submission" date="2023-11" db="EMBL/GenBank/DDBJ databases">
        <authorList>
            <person name="Okamura Y."/>
        </authorList>
    </citation>
    <scope>NUCLEOTIDE SEQUENCE [LARGE SCALE GENOMIC DNA]</scope>
</reference>